<dbReference type="Gene3D" id="3.40.190.10">
    <property type="entry name" value="Periplasmic binding protein-like II"/>
    <property type="match status" value="2"/>
</dbReference>
<dbReference type="OrthoDB" id="9806538at2"/>
<dbReference type="GO" id="GO:0003700">
    <property type="term" value="F:DNA-binding transcription factor activity"/>
    <property type="evidence" value="ECO:0007669"/>
    <property type="project" value="InterPro"/>
</dbReference>
<evidence type="ECO:0000256" key="1">
    <source>
        <dbReference type="ARBA" id="ARBA00009437"/>
    </source>
</evidence>
<keyword evidence="4" id="KW-0804">Transcription</keyword>
<dbReference type="InterPro" id="IPR036390">
    <property type="entry name" value="WH_DNA-bd_sf"/>
</dbReference>
<evidence type="ECO:0000256" key="3">
    <source>
        <dbReference type="ARBA" id="ARBA00023125"/>
    </source>
</evidence>
<reference evidence="6 7" key="1">
    <citation type="submission" date="2015-12" db="EMBL/GenBank/DDBJ databases">
        <title>Genome sequence of Thalassospira lucentensis MCCC 1A02072.</title>
        <authorList>
            <person name="Lu L."/>
            <person name="Lai Q."/>
            <person name="Shao Z."/>
            <person name="Qian P."/>
        </authorList>
    </citation>
    <scope>NUCLEOTIDE SEQUENCE [LARGE SCALE GENOMIC DNA]</scope>
    <source>
        <strain evidence="6 7">MCCC 1A02072</strain>
    </source>
</reference>
<dbReference type="Gene3D" id="1.10.10.10">
    <property type="entry name" value="Winged helix-like DNA-binding domain superfamily/Winged helix DNA-binding domain"/>
    <property type="match status" value="1"/>
</dbReference>
<dbReference type="SUPFAM" id="SSF46785">
    <property type="entry name" value="Winged helix' DNA-binding domain"/>
    <property type="match status" value="1"/>
</dbReference>
<dbReference type="EMBL" id="LPVY01000020">
    <property type="protein sequence ID" value="KZB62945.1"/>
    <property type="molecule type" value="Genomic_DNA"/>
</dbReference>
<keyword evidence="2" id="KW-0805">Transcription regulation</keyword>
<organism evidence="6 7">
    <name type="scientific">Thalassospira lucentensis</name>
    <dbReference type="NCBI Taxonomy" id="168935"/>
    <lineage>
        <taxon>Bacteria</taxon>
        <taxon>Pseudomonadati</taxon>
        <taxon>Pseudomonadota</taxon>
        <taxon>Alphaproteobacteria</taxon>
        <taxon>Rhodospirillales</taxon>
        <taxon>Thalassospiraceae</taxon>
        <taxon>Thalassospira</taxon>
    </lineage>
</organism>
<evidence type="ECO:0000256" key="2">
    <source>
        <dbReference type="ARBA" id="ARBA00023015"/>
    </source>
</evidence>
<dbReference type="Pfam" id="PF00126">
    <property type="entry name" value="HTH_1"/>
    <property type="match status" value="1"/>
</dbReference>
<dbReference type="PANTHER" id="PTHR30579:SF7">
    <property type="entry name" value="HTH-TYPE TRANSCRIPTIONAL REGULATOR LRHA-RELATED"/>
    <property type="match status" value="1"/>
</dbReference>
<gene>
    <name evidence="6" type="ORF">AUP42_02535</name>
</gene>
<dbReference type="InterPro" id="IPR005119">
    <property type="entry name" value="LysR_subst-bd"/>
</dbReference>
<dbReference type="PROSITE" id="PS50931">
    <property type="entry name" value="HTH_LYSR"/>
    <property type="match status" value="1"/>
</dbReference>
<comment type="similarity">
    <text evidence="1">Belongs to the LysR transcriptional regulatory family.</text>
</comment>
<feature type="domain" description="HTH lysR-type" evidence="5">
    <location>
        <begin position="6"/>
        <end position="63"/>
    </location>
</feature>
<sequence length="309" mass="33029">MALLNVDIDLLRTFLTVLDTQSFTRTAERLLRTQPAISQQIKKLEDTVGAPLITRDRNAITPTTTGLVVKSYAEGIIGLNDKMLADLLDAAPAVLRIGLPDDYAAIYLPEILRIAALRLPETEISCHADISRNLGKRVANGDLDLAILTADPETPSLHVTSEPLVWVADAGFDHQARPLRLSMFHDGCVIRRSVTEVLSQQNIAFRISHSSDSNSMIITAIDGGHALGAMPRCTAEYAGMQIVDDPSLPPLPKIDIALLVREQANPAVRELALGAIAALAPSTPADSDGDNHSVTGTIAPAMAPVSSTI</sequence>
<comment type="caution">
    <text evidence="6">The sequence shown here is derived from an EMBL/GenBank/DDBJ whole genome shotgun (WGS) entry which is preliminary data.</text>
</comment>
<dbReference type="InterPro" id="IPR050176">
    <property type="entry name" value="LTTR"/>
</dbReference>
<dbReference type="InterPro" id="IPR000847">
    <property type="entry name" value="LysR_HTH_N"/>
</dbReference>
<proteinExistence type="inferred from homology"/>
<dbReference type="RefSeq" id="WP_062952437.1">
    <property type="nucleotide sequence ID" value="NZ_LPVY01000020.1"/>
</dbReference>
<dbReference type="SUPFAM" id="SSF53850">
    <property type="entry name" value="Periplasmic binding protein-like II"/>
    <property type="match status" value="1"/>
</dbReference>
<name>A0A154L337_9PROT</name>
<protein>
    <recommendedName>
        <fullName evidence="5">HTH lysR-type domain-containing protein</fullName>
    </recommendedName>
</protein>
<dbReference type="InterPro" id="IPR036388">
    <property type="entry name" value="WH-like_DNA-bd_sf"/>
</dbReference>
<dbReference type="PRINTS" id="PR00039">
    <property type="entry name" value="HTHLYSR"/>
</dbReference>
<evidence type="ECO:0000259" key="5">
    <source>
        <dbReference type="PROSITE" id="PS50931"/>
    </source>
</evidence>
<dbReference type="AlphaFoldDB" id="A0A154L337"/>
<evidence type="ECO:0000313" key="7">
    <source>
        <dbReference type="Proteomes" id="UP000076335"/>
    </source>
</evidence>
<evidence type="ECO:0000256" key="4">
    <source>
        <dbReference type="ARBA" id="ARBA00023163"/>
    </source>
</evidence>
<evidence type="ECO:0000313" key="6">
    <source>
        <dbReference type="EMBL" id="KZB62945.1"/>
    </source>
</evidence>
<dbReference type="GO" id="GO:0003677">
    <property type="term" value="F:DNA binding"/>
    <property type="evidence" value="ECO:0007669"/>
    <property type="project" value="UniProtKB-KW"/>
</dbReference>
<accession>A0A154L337</accession>
<keyword evidence="3" id="KW-0238">DNA-binding</keyword>
<dbReference type="PANTHER" id="PTHR30579">
    <property type="entry name" value="TRANSCRIPTIONAL REGULATOR"/>
    <property type="match status" value="1"/>
</dbReference>
<dbReference type="Proteomes" id="UP000076335">
    <property type="component" value="Unassembled WGS sequence"/>
</dbReference>
<dbReference type="Pfam" id="PF03466">
    <property type="entry name" value="LysR_substrate"/>
    <property type="match status" value="1"/>
</dbReference>